<keyword evidence="2" id="KW-1185">Reference proteome</keyword>
<dbReference type="Proteomes" id="UP000578531">
    <property type="component" value="Unassembled WGS sequence"/>
</dbReference>
<dbReference type="AlphaFoldDB" id="A0A8H6FM17"/>
<name>A0A8H6FM17_9LECA</name>
<dbReference type="GeneID" id="59292350"/>
<evidence type="ECO:0000313" key="1">
    <source>
        <dbReference type="EMBL" id="KAF6231004.1"/>
    </source>
</evidence>
<evidence type="ECO:0000313" key="2">
    <source>
        <dbReference type="Proteomes" id="UP000578531"/>
    </source>
</evidence>
<sequence length="204" mass="22449">MHLLTNVTSLLSLNAVLENSTGTNLLSNSDVSLYSPRIPLNDTVYARVRETLDDFSSVTFRELQVTSTIGPTTNPELLLDVRLLFSAGHGSLYIDMTGIWGEWAGPRFSVQPCPAENNVLPSRLGMDIVFADSLIKKAGYVGPYEAVDVKWPKGLPLGKEQPYYCFLMEGSRPEFVYVGVNDQRVMTSLLRVGEGVEDNEGTIA</sequence>
<dbReference type="RefSeq" id="XP_037160437.1">
    <property type="nucleotide sequence ID" value="XM_037312589.1"/>
</dbReference>
<dbReference type="OrthoDB" id="5323734at2759"/>
<proteinExistence type="predicted"/>
<accession>A0A8H6FM17</accession>
<reference evidence="1 2" key="1">
    <citation type="journal article" date="2020" name="Genomics">
        <title>Complete, high-quality genomes from long-read metagenomic sequencing of two wolf lichen thalli reveals enigmatic genome architecture.</title>
        <authorList>
            <person name="McKenzie S.K."/>
            <person name="Walston R.F."/>
            <person name="Allen J.L."/>
        </authorList>
    </citation>
    <scope>NUCLEOTIDE SEQUENCE [LARGE SCALE GENOMIC DNA]</scope>
    <source>
        <strain evidence="1">WasteWater2</strain>
    </source>
</reference>
<protein>
    <submittedName>
        <fullName evidence="1">Uncharacterized protein</fullName>
    </submittedName>
</protein>
<comment type="caution">
    <text evidence="1">The sequence shown here is derived from an EMBL/GenBank/DDBJ whole genome shotgun (WGS) entry which is preliminary data.</text>
</comment>
<organism evidence="1 2">
    <name type="scientific">Letharia columbiana</name>
    <dbReference type="NCBI Taxonomy" id="112416"/>
    <lineage>
        <taxon>Eukaryota</taxon>
        <taxon>Fungi</taxon>
        <taxon>Dikarya</taxon>
        <taxon>Ascomycota</taxon>
        <taxon>Pezizomycotina</taxon>
        <taxon>Lecanoromycetes</taxon>
        <taxon>OSLEUM clade</taxon>
        <taxon>Lecanoromycetidae</taxon>
        <taxon>Lecanorales</taxon>
        <taxon>Lecanorineae</taxon>
        <taxon>Parmeliaceae</taxon>
        <taxon>Letharia</taxon>
    </lineage>
</organism>
<gene>
    <name evidence="1" type="ORF">HO173_010704</name>
</gene>
<dbReference type="EMBL" id="JACCJC010000061">
    <property type="protein sequence ID" value="KAF6231004.1"/>
    <property type="molecule type" value="Genomic_DNA"/>
</dbReference>